<dbReference type="GO" id="GO:0005975">
    <property type="term" value="P:carbohydrate metabolic process"/>
    <property type="evidence" value="ECO:0007669"/>
    <property type="project" value="InterPro"/>
</dbReference>
<evidence type="ECO:0000256" key="1">
    <source>
        <dbReference type="ARBA" id="ARBA00022801"/>
    </source>
</evidence>
<evidence type="ECO:0000256" key="2">
    <source>
        <dbReference type="SAM" id="SignalP"/>
    </source>
</evidence>
<dbReference type="RefSeq" id="WP_095177965.1">
    <property type="nucleotide sequence ID" value="NZ_CP173238.1"/>
</dbReference>
<evidence type="ECO:0000313" key="5">
    <source>
        <dbReference type="Proteomes" id="UP000250223"/>
    </source>
</evidence>
<reference evidence="4 5" key="1">
    <citation type="submission" date="2018-06" db="EMBL/GenBank/DDBJ databases">
        <authorList>
            <consortium name="Pathogen Informatics"/>
            <person name="Doyle S."/>
        </authorList>
    </citation>
    <scope>NUCLEOTIDE SEQUENCE [LARGE SCALE GENOMIC DNA]</scope>
    <source>
        <strain evidence="4 5">NCTC13028</strain>
    </source>
</reference>
<sequence>MKKSKQFKALTSVILGTSIMFGGTVSPVLAANNGAVNDNVTIRAWDGQDDLIQKDKIIYEKGDIVIYNCKLYKCKRFHYAQPGWNPCDAPMFWKPMNTIPNWSVDDKLTQENKAPYEKGDLVIYDSKLYKCKRFHYAQSGWNPCDAPMFWKLVK</sequence>
<evidence type="ECO:0000313" key="4">
    <source>
        <dbReference type="EMBL" id="SQB35135.1"/>
    </source>
</evidence>
<dbReference type="Proteomes" id="UP000250223">
    <property type="component" value="Unassembled WGS sequence"/>
</dbReference>
<dbReference type="EMBL" id="UAWC01000023">
    <property type="protein sequence ID" value="SQB35135.1"/>
    <property type="molecule type" value="Genomic_DNA"/>
</dbReference>
<feature type="domain" description="Chitin-binding type-3" evidence="3">
    <location>
        <begin position="115"/>
        <end position="151"/>
    </location>
</feature>
<accession>A0A240AIN6</accession>
<dbReference type="Pfam" id="PF02839">
    <property type="entry name" value="CBM_5_12"/>
    <property type="match status" value="2"/>
</dbReference>
<dbReference type="CDD" id="cd12214">
    <property type="entry name" value="ChiA1_BD"/>
    <property type="match status" value="2"/>
</dbReference>
<dbReference type="SUPFAM" id="SSF51055">
    <property type="entry name" value="Carbohydrate binding domain"/>
    <property type="match status" value="2"/>
</dbReference>
<dbReference type="AlphaFoldDB" id="A0A240AIN6"/>
<feature type="chain" id="PRO_5043152643" evidence="2">
    <location>
        <begin position="31"/>
        <end position="154"/>
    </location>
</feature>
<keyword evidence="1" id="KW-0378">Hydrolase</keyword>
<proteinExistence type="predicted"/>
<dbReference type="InterPro" id="IPR003610">
    <property type="entry name" value="CBM5/12"/>
</dbReference>
<keyword evidence="2" id="KW-0732">Signal</keyword>
<feature type="signal peptide" evidence="2">
    <location>
        <begin position="1"/>
        <end position="30"/>
    </location>
</feature>
<dbReference type="GO" id="GO:0005576">
    <property type="term" value="C:extracellular region"/>
    <property type="evidence" value="ECO:0007669"/>
    <property type="project" value="InterPro"/>
</dbReference>
<dbReference type="GeneID" id="70577538"/>
<protein>
    <submittedName>
        <fullName evidence="4">Carbohydrate binding domain</fullName>
    </submittedName>
</protein>
<organism evidence="4 5">
    <name type="scientific">Clostridium cochlearium</name>
    <dbReference type="NCBI Taxonomy" id="1494"/>
    <lineage>
        <taxon>Bacteria</taxon>
        <taxon>Bacillati</taxon>
        <taxon>Bacillota</taxon>
        <taxon>Clostridia</taxon>
        <taxon>Eubacteriales</taxon>
        <taxon>Clostridiaceae</taxon>
        <taxon>Clostridium</taxon>
    </lineage>
</organism>
<dbReference type="Gene3D" id="2.10.10.90">
    <property type="match status" value="1"/>
</dbReference>
<gene>
    <name evidence="4" type="ORF">NCTC13028_01750</name>
</gene>
<dbReference type="GO" id="GO:0004553">
    <property type="term" value="F:hydrolase activity, hydrolyzing O-glycosyl compounds"/>
    <property type="evidence" value="ECO:0007669"/>
    <property type="project" value="InterPro"/>
</dbReference>
<dbReference type="GO" id="GO:0030246">
    <property type="term" value="F:carbohydrate binding"/>
    <property type="evidence" value="ECO:0007669"/>
    <property type="project" value="InterPro"/>
</dbReference>
<name>A0A240AIN6_CLOCO</name>
<evidence type="ECO:0000259" key="3">
    <source>
        <dbReference type="Pfam" id="PF02839"/>
    </source>
</evidence>
<feature type="domain" description="Chitin-binding type-3" evidence="3">
    <location>
        <begin position="58"/>
        <end position="94"/>
    </location>
</feature>
<dbReference type="InterPro" id="IPR036573">
    <property type="entry name" value="CBM_sf_5/12"/>
</dbReference>